<dbReference type="STRING" id="9402.L5K5T8"/>
<dbReference type="EMBL" id="KB031037">
    <property type="protein sequence ID" value="ELK05848.1"/>
    <property type="molecule type" value="Genomic_DNA"/>
</dbReference>
<dbReference type="InParanoid" id="L5K5T8"/>
<accession>L5K5T8</accession>
<dbReference type="AlphaFoldDB" id="L5K5T8"/>
<gene>
    <name evidence="1" type="ORF">PAL_GLEAN10017336</name>
</gene>
<organism evidence="1 2">
    <name type="scientific">Pteropus alecto</name>
    <name type="common">Black flying fox</name>
    <dbReference type="NCBI Taxonomy" id="9402"/>
    <lineage>
        <taxon>Eukaryota</taxon>
        <taxon>Metazoa</taxon>
        <taxon>Chordata</taxon>
        <taxon>Craniata</taxon>
        <taxon>Vertebrata</taxon>
        <taxon>Euteleostomi</taxon>
        <taxon>Mammalia</taxon>
        <taxon>Eutheria</taxon>
        <taxon>Laurasiatheria</taxon>
        <taxon>Chiroptera</taxon>
        <taxon>Yinpterochiroptera</taxon>
        <taxon>Pteropodoidea</taxon>
        <taxon>Pteropodidae</taxon>
        <taxon>Pteropodinae</taxon>
        <taxon>Pteropus</taxon>
    </lineage>
</organism>
<dbReference type="Proteomes" id="UP000010552">
    <property type="component" value="Unassembled WGS sequence"/>
</dbReference>
<evidence type="ECO:0000313" key="2">
    <source>
        <dbReference type="Proteomes" id="UP000010552"/>
    </source>
</evidence>
<proteinExistence type="predicted"/>
<name>L5K5T8_PTEAL</name>
<keyword evidence="2" id="KW-1185">Reference proteome</keyword>
<protein>
    <submittedName>
        <fullName evidence="1">Uncharacterized protein</fullName>
    </submittedName>
</protein>
<evidence type="ECO:0000313" key="1">
    <source>
        <dbReference type="EMBL" id="ELK05848.1"/>
    </source>
</evidence>
<reference evidence="2" key="1">
    <citation type="journal article" date="2013" name="Science">
        <title>Comparative analysis of bat genomes provides insight into the evolution of flight and immunity.</title>
        <authorList>
            <person name="Zhang G."/>
            <person name="Cowled C."/>
            <person name="Shi Z."/>
            <person name="Huang Z."/>
            <person name="Bishop-Lilly K.A."/>
            <person name="Fang X."/>
            <person name="Wynne J.W."/>
            <person name="Xiong Z."/>
            <person name="Baker M.L."/>
            <person name="Zhao W."/>
            <person name="Tachedjian M."/>
            <person name="Zhu Y."/>
            <person name="Zhou P."/>
            <person name="Jiang X."/>
            <person name="Ng J."/>
            <person name="Yang L."/>
            <person name="Wu L."/>
            <person name="Xiao J."/>
            <person name="Feng Y."/>
            <person name="Chen Y."/>
            <person name="Sun X."/>
            <person name="Zhang Y."/>
            <person name="Marsh G.A."/>
            <person name="Crameri G."/>
            <person name="Broder C.C."/>
            <person name="Frey K.G."/>
            <person name="Wang L.F."/>
            <person name="Wang J."/>
        </authorList>
    </citation>
    <scope>NUCLEOTIDE SEQUENCE [LARGE SCALE GENOMIC DNA]</scope>
</reference>
<sequence length="174" mass="19063">MSHFLVHSRICVCFVVQEDPSKASGKQKHAETTSRSCAFCHQICEWKQKMEKKGHRRINCGRFPIVLQEKALHPNSILSPETGHSCYFTSGTGLRSNKCETCGTDMHRSPRVCHKEALKGGLVSLLQETYITLATASTWGAPCSPQSAAQASSFPIQPCSWMAAGCTEAGDMKS</sequence>